<accession>A0ABT1HEB2</accession>
<sequence>MKAQIAVVVTALLVCMGIAIHKDMNAVDPSAALLIGLLVLWATSSWLVLTFGWIGVYMAPTTAWPVIGGATVIAVMSGFLFYGVSIVTTPVLLLVGVSVRGVIVGIQRWMGIRLVPTATASPAAAAS</sequence>
<evidence type="ECO:0000256" key="1">
    <source>
        <dbReference type="SAM" id="Phobius"/>
    </source>
</evidence>
<name>A0ABT1HEB2_9NOCA</name>
<feature type="transmembrane region" description="Helical" evidence="1">
    <location>
        <begin position="88"/>
        <end position="106"/>
    </location>
</feature>
<evidence type="ECO:0000313" key="2">
    <source>
        <dbReference type="EMBL" id="MCP2175305.1"/>
    </source>
</evidence>
<keyword evidence="1" id="KW-0472">Membrane</keyword>
<organism evidence="2 3">
    <name type="scientific">Williamsia maris</name>
    <dbReference type="NCBI Taxonomy" id="72806"/>
    <lineage>
        <taxon>Bacteria</taxon>
        <taxon>Bacillati</taxon>
        <taxon>Actinomycetota</taxon>
        <taxon>Actinomycetes</taxon>
        <taxon>Mycobacteriales</taxon>
        <taxon>Nocardiaceae</taxon>
        <taxon>Williamsia</taxon>
    </lineage>
</organism>
<feature type="transmembrane region" description="Helical" evidence="1">
    <location>
        <begin position="63"/>
        <end position="82"/>
    </location>
</feature>
<keyword evidence="3" id="KW-1185">Reference proteome</keyword>
<proteinExistence type="predicted"/>
<dbReference type="Proteomes" id="UP001206895">
    <property type="component" value="Unassembled WGS sequence"/>
</dbReference>
<gene>
    <name evidence="2" type="ORF">LX13_001112</name>
</gene>
<protein>
    <submittedName>
        <fullName evidence="2">Uncharacterized protein</fullName>
    </submittedName>
</protein>
<evidence type="ECO:0000313" key="3">
    <source>
        <dbReference type="Proteomes" id="UP001206895"/>
    </source>
</evidence>
<dbReference type="EMBL" id="JAMTCJ010000001">
    <property type="protein sequence ID" value="MCP2175305.1"/>
    <property type="molecule type" value="Genomic_DNA"/>
</dbReference>
<keyword evidence="1" id="KW-0812">Transmembrane</keyword>
<keyword evidence="1" id="KW-1133">Transmembrane helix</keyword>
<comment type="caution">
    <text evidence="2">The sequence shown here is derived from an EMBL/GenBank/DDBJ whole genome shotgun (WGS) entry which is preliminary data.</text>
</comment>
<reference evidence="2 3" key="1">
    <citation type="submission" date="2022-06" db="EMBL/GenBank/DDBJ databases">
        <title>Genomic Encyclopedia of Archaeal and Bacterial Type Strains, Phase II (KMG-II): from individual species to whole genera.</title>
        <authorList>
            <person name="Goeker M."/>
        </authorList>
    </citation>
    <scope>NUCLEOTIDE SEQUENCE [LARGE SCALE GENOMIC DNA]</scope>
    <source>
        <strain evidence="2 3">DSM 44693</strain>
    </source>
</reference>
<feature type="transmembrane region" description="Helical" evidence="1">
    <location>
        <begin position="33"/>
        <end position="56"/>
    </location>
</feature>